<evidence type="ECO:0000313" key="1">
    <source>
        <dbReference type="EMBL" id="AAM03705.1"/>
    </source>
</evidence>
<sequence length="241" mass="27215">MIFLLKSKQDIFRKFSSSGCRVRKSPGSGKGSLHDSLMWSCPVIDADFVEVCEASDDDDSPELDPELIENLREYLRTRSEEEITEIFEEIRKILESRTSEGRFSGDSMGGSSACEKIRMKEIPGRAFRTFTKTASCGKARVIKISKTVSSKASTIASGGKESVKVSSKKLNDRWSNLSPNDRKMISEVLITVIEIGLLRNSSKGRRAAFVVLSSIYRHQPPGRKDLEEFIDEVNRRFKRRH</sequence>
<dbReference type="AlphaFoldDB" id="Q8TU22"/>
<accession>Q8TU22</accession>
<protein>
    <submittedName>
        <fullName evidence="1">Uncharacterized protein</fullName>
    </submittedName>
</protein>
<proteinExistence type="predicted"/>
<dbReference type="HOGENOM" id="CLU_1113876_0_0_2"/>
<dbReference type="InParanoid" id="Q8TU22"/>
<reference evidence="1 2" key="1">
    <citation type="journal article" date="2002" name="Genome Res.">
        <title>The genome of Methanosarcina acetivorans reveals extensive metabolic and physiological diversity.</title>
        <authorList>
            <person name="Galagan J.E."/>
            <person name="Nusbaum C."/>
            <person name="Roy A."/>
            <person name="Endrizzi M.G."/>
            <person name="Macdonald P."/>
            <person name="FitzHugh W."/>
            <person name="Calvo S."/>
            <person name="Engels R."/>
            <person name="Smirnov S."/>
            <person name="Atnoor D."/>
            <person name="Brown A."/>
            <person name="Allen N."/>
            <person name="Naylor J."/>
            <person name="Stange-Thomann N."/>
            <person name="DeArellano K."/>
            <person name="Johnson R."/>
            <person name="Linton L."/>
            <person name="McEwan P."/>
            <person name="McKernan K."/>
            <person name="Talamas J."/>
            <person name="Tirrell A."/>
            <person name="Ye W."/>
            <person name="Zimmer A."/>
            <person name="Barber R.D."/>
            <person name="Cann I."/>
            <person name="Graham D.E."/>
            <person name="Grahame D.A."/>
            <person name="Guss A."/>
            <person name="Hedderich R."/>
            <person name="Ingram-Smith C."/>
            <person name="Kuettner C.H."/>
            <person name="Krzycki J.A."/>
            <person name="Leigh J.A."/>
            <person name="Li W."/>
            <person name="Liu J."/>
            <person name="Mukhopadhyay B."/>
            <person name="Reeve J.N."/>
            <person name="Smith K."/>
            <person name="Springer T.A."/>
            <person name="Umayam L.A."/>
            <person name="White O."/>
            <person name="White R.H."/>
            <person name="de Macario E.C."/>
            <person name="Ferry J.G."/>
            <person name="Jarrell K.F."/>
            <person name="Jing H."/>
            <person name="Macario A.J.L."/>
            <person name="Paulsen I."/>
            <person name="Pritchett M."/>
            <person name="Sowers K.R."/>
            <person name="Swanson R.V."/>
            <person name="Zinder S.H."/>
            <person name="Lander E."/>
            <person name="Metcalf W.W."/>
            <person name="Birren B."/>
        </authorList>
    </citation>
    <scope>NUCLEOTIDE SEQUENCE [LARGE SCALE GENOMIC DNA]</scope>
    <source>
        <strain evidence="2">ATCC 35395 / DSM 2834 / JCM 12185 / C2A</strain>
    </source>
</reference>
<dbReference type="GeneID" id="1472144"/>
<dbReference type="EnsemblBacteria" id="AAM03705">
    <property type="protein sequence ID" value="AAM03705"/>
    <property type="gene ID" value="MA_0252"/>
</dbReference>
<organism evidence="1 2">
    <name type="scientific">Methanosarcina acetivorans (strain ATCC 35395 / DSM 2834 / JCM 12185 / C2A)</name>
    <dbReference type="NCBI Taxonomy" id="188937"/>
    <lineage>
        <taxon>Archaea</taxon>
        <taxon>Methanobacteriati</taxon>
        <taxon>Methanobacteriota</taxon>
        <taxon>Stenosarchaea group</taxon>
        <taxon>Methanomicrobia</taxon>
        <taxon>Methanosarcinales</taxon>
        <taxon>Methanosarcinaceae</taxon>
        <taxon>Methanosarcina</taxon>
    </lineage>
</organism>
<dbReference type="EMBL" id="AE010299">
    <property type="protein sequence ID" value="AAM03705.1"/>
    <property type="molecule type" value="Genomic_DNA"/>
</dbReference>
<dbReference type="RefSeq" id="WP_011020310.1">
    <property type="nucleotide sequence ID" value="NC_003552.1"/>
</dbReference>
<gene>
    <name evidence="1" type="ordered locus">MA_0252</name>
</gene>
<evidence type="ECO:0000313" key="2">
    <source>
        <dbReference type="Proteomes" id="UP000002487"/>
    </source>
</evidence>
<dbReference type="Proteomes" id="UP000002487">
    <property type="component" value="Chromosome"/>
</dbReference>
<name>Q8TU22_METAC</name>
<dbReference type="KEGG" id="mac:MA_0252"/>
<keyword evidence="2" id="KW-1185">Reference proteome</keyword>